<evidence type="ECO:0000256" key="1">
    <source>
        <dbReference type="ARBA" id="ARBA00004141"/>
    </source>
</evidence>
<dbReference type="Pfam" id="PF01036">
    <property type="entry name" value="Bac_rhodopsin"/>
    <property type="match status" value="1"/>
</dbReference>
<evidence type="ECO:0000256" key="6">
    <source>
        <dbReference type="SAM" id="Phobius"/>
    </source>
</evidence>
<proteinExistence type="inferred from homology"/>
<feature type="transmembrane region" description="Helical" evidence="6">
    <location>
        <begin position="58"/>
        <end position="76"/>
    </location>
</feature>
<dbReference type="SMART" id="SM01021">
    <property type="entry name" value="Bac_rhodopsin"/>
    <property type="match status" value="1"/>
</dbReference>
<dbReference type="Gene3D" id="1.20.1070.10">
    <property type="entry name" value="Rhodopsin 7-helix transmembrane proteins"/>
    <property type="match status" value="1"/>
</dbReference>
<dbReference type="PANTHER" id="PTHR28286">
    <property type="match status" value="1"/>
</dbReference>
<comment type="caution">
    <text evidence="7">The sequence shown here is derived from an EMBL/GenBank/DDBJ whole genome shotgun (WGS) entry which is preliminary data.</text>
</comment>
<protein>
    <submittedName>
        <fullName evidence="7">Uncharacterized protein</fullName>
    </submittedName>
</protein>
<dbReference type="GO" id="GO:0005886">
    <property type="term" value="C:plasma membrane"/>
    <property type="evidence" value="ECO:0007669"/>
    <property type="project" value="TreeGrafter"/>
</dbReference>
<keyword evidence="4 6" id="KW-1133">Transmembrane helix</keyword>
<sequence length="182" mass="20328">MTILMRGNDALSTNPSVGVDAALSQHGSDWLWAVTAIYIAAFIVLLFLSFAAHESQRVFHYIFTISLLVGAVTYFAEASNLGWTAVQQADDLDNGITRQIFFAKYINWSISFPAMILALGLLSGISWTTIFCNIFITWLWVLTYIAAAYTATDYKWGFFAFGTFSWVILVMSTLNESRESSL</sequence>
<keyword evidence="8" id="KW-1185">Reference proteome</keyword>
<evidence type="ECO:0000256" key="5">
    <source>
        <dbReference type="ARBA" id="ARBA00023136"/>
    </source>
</evidence>
<dbReference type="Proteomes" id="UP000050424">
    <property type="component" value="Unassembled WGS sequence"/>
</dbReference>
<dbReference type="SUPFAM" id="SSF81321">
    <property type="entry name" value="Family A G protein-coupled receptor-like"/>
    <property type="match status" value="1"/>
</dbReference>
<dbReference type="EMBL" id="LKCW01000213">
    <property type="protein sequence ID" value="KPM36224.1"/>
    <property type="molecule type" value="Genomic_DNA"/>
</dbReference>
<dbReference type="InterPro" id="IPR001425">
    <property type="entry name" value="Arc/bac/fun_rhodopsins"/>
</dbReference>
<dbReference type="OrthoDB" id="536545at2759"/>
<feature type="transmembrane region" description="Helical" evidence="6">
    <location>
        <begin position="156"/>
        <end position="174"/>
    </location>
</feature>
<reference evidence="7 8" key="1">
    <citation type="submission" date="2015-09" db="EMBL/GenBank/DDBJ databases">
        <title>Draft genome of a European isolate of the apple canker pathogen Neonectria ditissima.</title>
        <authorList>
            <person name="Gomez-Cortecero A."/>
            <person name="Harrison R.J."/>
            <person name="Armitage A.D."/>
        </authorList>
    </citation>
    <scope>NUCLEOTIDE SEQUENCE [LARGE SCALE GENOMIC DNA]</scope>
    <source>
        <strain evidence="7 8">R09/05</strain>
    </source>
</reference>
<accession>A0A0P7AFZ5</accession>
<evidence type="ECO:0000256" key="3">
    <source>
        <dbReference type="ARBA" id="ARBA00022692"/>
    </source>
</evidence>
<dbReference type="GO" id="GO:0005783">
    <property type="term" value="C:endoplasmic reticulum"/>
    <property type="evidence" value="ECO:0007669"/>
    <property type="project" value="TreeGrafter"/>
</dbReference>
<comment type="subcellular location">
    <subcellularLocation>
        <location evidence="1">Membrane</location>
        <topology evidence="1">Multi-pass membrane protein</topology>
    </subcellularLocation>
</comment>
<evidence type="ECO:0000313" key="7">
    <source>
        <dbReference type="EMBL" id="KPM36224.1"/>
    </source>
</evidence>
<keyword evidence="3 6" id="KW-0812">Transmembrane</keyword>
<evidence type="ECO:0000256" key="2">
    <source>
        <dbReference type="ARBA" id="ARBA00008130"/>
    </source>
</evidence>
<dbReference type="AlphaFoldDB" id="A0A0P7AFZ5"/>
<feature type="transmembrane region" description="Helical" evidence="6">
    <location>
        <begin position="105"/>
        <end position="123"/>
    </location>
</feature>
<keyword evidence="5 6" id="KW-0472">Membrane</keyword>
<organism evidence="7 8">
    <name type="scientific">Neonectria ditissima</name>
    <dbReference type="NCBI Taxonomy" id="78410"/>
    <lineage>
        <taxon>Eukaryota</taxon>
        <taxon>Fungi</taxon>
        <taxon>Dikarya</taxon>
        <taxon>Ascomycota</taxon>
        <taxon>Pezizomycotina</taxon>
        <taxon>Sordariomycetes</taxon>
        <taxon>Hypocreomycetidae</taxon>
        <taxon>Hypocreales</taxon>
        <taxon>Nectriaceae</taxon>
        <taxon>Neonectria</taxon>
    </lineage>
</organism>
<gene>
    <name evidence="7" type="ORF">AK830_g10352</name>
</gene>
<name>A0A0P7AFZ5_9HYPO</name>
<feature type="transmembrane region" description="Helical" evidence="6">
    <location>
        <begin position="30"/>
        <end position="51"/>
    </location>
</feature>
<feature type="transmembrane region" description="Helical" evidence="6">
    <location>
        <begin position="130"/>
        <end position="150"/>
    </location>
</feature>
<evidence type="ECO:0000256" key="4">
    <source>
        <dbReference type="ARBA" id="ARBA00022989"/>
    </source>
</evidence>
<evidence type="ECO:0000313" key="8">
    <source>
        <dbReference type="Proteomes" id="UP000050424"/>
    </source>
</evidence>
<dbReference type="PANTHER" id="PTHR28286:SF1">
    <property type="entry name" value="30 KDA HEAT SHOCK PROTEIN-RELATED"/>
    <property type="match status" value="1"/>
</dbReference>
<comment type="similarity">
    <text evidence="2">Belongs to the archaeal/bacterial/fungal opsin family.</text>
</comment>